<dbReference type="OrthoDB" id="10252231at2759"/>
<accession>A0A2G9U6Y1</accession>
<dbReference type="InterPro" id="IPR035985">
    <property type="entry name" value="Ubiquitin-activating_enz"/>
</dbReference>
<dbReference type="Gene3D" id="3.40.50.720">
    <property type="entry name" value="NAD(P)-binding Rossmann-like Domain"/>
    <property type="match status" value="1"/>
</dbReference>
<dbReference type="AlphaFoldDB" id="A0A2G9U6Y1"/>
<protein>
    <submittedName>
        <fullName evidence="1">Uncharacterized protein</fullName>
    </submittedName>
</protein>
<evidence type="ECO:0000313" key="1">
    <source>
        <dbReference type="EMBL" id="PIO66006.1"/>
    </source>
</evidence>
<keyword evidence="2" id="KW-1185">Reference proteome</keyword>
<sequence length="155" mass="17394">MSTGASAEPMISYSDNSGVQLSKAEAEVYDRQIRLWGMEAQQNFIACSVFGWMGYSFFDFNNHLFLSAVEKKQDAVCDEDGGGSSSVPEAVDLDSENVFEKKMLQYPSFEDALNVDWSKKQLLRKSRRLIPCSYFPLKGGLASYGSRKEISPKIF</sequence>
<reference evidence="1 2" key="1">
    <citation type="submission" date="2015-09" db="EMBL/GenBank/DDBJ databases">
        <title>Draft genome of the parasitic nematode Teladorsagia circumcincta isolate WARC Sus (inbred).</title>
        <authorList>
            <person name="Mitreva M."/>
        </authorList>
    </citation>
    <scope>NUCLEOTIDE SEQUENCE [LARGE SCALE GENOMIC DNA]</scope>
    <source>
        <strain evidence="1 2">S</strain>
    </source>
</reference>
<gene>
    <name evidence="1" type="ORF">TELCIR_12294</name>
</gene>
<dbReference type="Proteomes" id="UP000230423">
    <property type="component" value="Unassembled WGS sequence"/>
</dbReference>
<evidence type="ECO:0000313" key="2">
    <source>
        <dbReference type="Proteomes" id="UP000230423"/>
    </source>
</evidence>
<organism evidence="1 2">
    <name type="scientific">Teladorsagia circumcincta</name>
    <name type="common">Brown stomach worm</name>
    <name type="synonym">Ostertagia circumcincta</name>
    <dbReference type="NCBI Taxonomy" id="45464"/>
    <lineage>
        <taxon>Eukaryota</taxon>
        <taxon>Metazoa</taxon>
        <taxon>Ecdysozoa</taxon>
        <taxon>Nematoda</taxon>
        <taxon>Chromadorea</taxon>
        <taxon>Rhabditida</taxon>
        <taxon>Rhabditina</taxon>
        <taxon>Rhabditomorpha</taxon>
        <taxon>Strongyloidea</taxon>
        <taxon>Trichostrongylidae</taxon>
        <taxon>Teladorsagia</taxon>
    </lineage>
</organism>
<name>A0A2G9U6Y1_TELCI</name>
<dbReference type="EMBL" id="KZ348569">
    <property type="protein sequence ID" value="PIO66006.1"/>
    <property type="molecule type" value="Genomic_DNA"/>
</dbReference>
<dbReference type="GO" id="GO:0008641">
    <property type="term" value="F:ubiquitin-like modifier activating enzyme activity"/>
    <property type="evidence" value="ECO:0007669"/>
    <property type="project" value="InterPro"/>
</dbReference>
<dbReference type="SUPFAM" id="SSF69572">
    <property type="entry name" value="Activating enzymes of the ubiquitin-like proteins"/>
    <property type="match status" value="1"/>
</dbReference>
<proteinExistence type="predicted"/>